<proteinExistence type="predicted"/>
<feature type="domain" description="NERD" evidence="1">
    <location>
        <begin position="41"/>
        <end position="157"/>
    </location>
</feature>
<sequence length="332" mass="38930">MIAKPRKIPVHIVKLEALLRRIPSHHPKRPQIEADLAKRRAGYKGESALDYHLSFLPQKEYVIFHDLRLQSGEYFFQIDTLILTSNYILLIEVKHLFGTLTFEPEFQQLVRSTVDAEDVFPDPIIQVKRQASQLQKLLKDHKFPEAPIETLVVITNVLSRITTSQTTDYLRRYIIRDTVLVNRIQRFTFQHSTPIYPPKLIKKAIRILNKSHTEARFDPLSAYDLHQNELIEGTHCPRCNKIPMRRLHGKWLCTFCYHQSKIAHIESLIDYAHLIGKTITNKKVCDYLKVERDVARRMLKSLEVMEVGNTKGREYMIEVEKLVEKLEKKDID</sequence>
<dbReference type="RefSeq" id="WP_368503110.1">
    <property type="nucleotide sequence ID" value="NZ_CP162551.1"/>
</dbReference>
<gene>
    <name evidence="2" type="ORF">AB3N04_12655</name>
</gene>
<evidence type="ECO:0000313" key="2">
    <source>
        <dbReference type="EMBL" id="XDI35565.1"/>
    </source>
</evidence>
<dbReference type="InterPro" id="IPR011528">
    <property type="entry name" value="NERD"/>
</dbReference>
<evidence type="ECO:0000259" key="1">
    <source>
        <dbReference type="PROSITE" id="PS50965"/>
    </source>
</evidence>
<name>A0AB39BPW0_9BACI</name>
<dbReference type="AlphaFoldDB" id="A0AB39BPW0"/>
<protein>
    <submittedName>
        <fullName evidence="2">Nuclease-related domain-containing protein</fullName>
    </submittedName>
</protein>
<accession>A0AB39BPW0</accession>
<dbReference type="Pfam" id="PF08378">
    <property type="entry name" value="NERD"/>
    <property type="match status" value="1"/>
</dbReference>
<reference evidence="2" key="1">
    <citation type="submission" date="2024-07" db="EMBL/GenBank/DDBJ databases">
        <title>Identification and characteristics of an arsenic-resistant bacterial isolate, which belongs to a novel species.</title>
        <authorList>
            <person name="Juszczyk A."/>
            <person name="Kowalczyk A."/>
            <person name="Was K."/>
            <person name="Kosowicz W."/>
            <person name="Budzyn A."/>
            <person name="Latowski D."/>
        </authorList>
    </citation>
    <scope>NUCLEOTIDE SEQUENCE</scope>
    <source>
        <strain evidence="2">As8PL</strain>
    </source>
</reference>
<dbReference type="PROSITE" id="PS50965">
    <property type="entry name" value="NERD"/>
    <property type="match status" value="1"/>
</dbReference>
<dbReference type="EMBL" id="CP162551">
    <property type="protein sequence ID" value="XDI35565.1"/>
    <property type="molecule type" value="Genomic_DNA"/>
</dbReference>
<organism evidence="2">
    <name type="scientific">Alkalihalophilus sp. As8PL</name>
    <dbReference type="NCBI Taxonomy" id="3237103"/>
    <lineage>
        <taxon>Bacteria</taxon>
        <taxon>Bacillati</taxon>
        <taxon>Bacillota</taxon>
        <taxon>Bacilli</taxon>
        <taxon>Bacillales</taxon>
        <taxon>Bacillaceae</taxon>
        <taxon>Alkalihalophilus</taxon>
    </lineage>
</organism>